<dbReference type="EMBL" id="BTSX01000001">
    <property type="protein sequence ID" value="GMS79035.1"/>
    <property type="molecule type" value="Genomic_DNA"/>
</dbReference>
<evidence type="ECO:0000313" key="5">
    <source>
        <dbReference type="EMBL" id="GMS79035.1"/>
    </source>
</evidence>
<accession>A0AAV5SFV1</accession>
<keyword evidence="2" id="KW-0378">Hydrolase</keyword>
<evidence type="ECO:0000256" key="2">
    <source>
        <dbReference type="ARBA" id="ARBA00022801"/>
    </source>
</evidence>
<evidence type="ECO:0000313" key="6">
    <source>
        <dbReference type="Proteomes" id="UP001432027"/>
    </source>
</evidence>
<organism evidence="5 6">
    <name type="scientific">Pristionchus entomophagus</name>
    <dbReference type="NCBI Taxonomy" id="358040"/>
    <lineage>
        <taxon>Eukaryota</taxon>
        <taxon>Metazoa</taxon>
        <taxon>Ecdysozoa</taxon>
        <taxon>Nematoda</taxon>
        <taxon>Chromadorea</taxon>
        <taxon>Rhabditida</taxon>
        <taxon>Rhabditina</taxon>
        <taxon>Diplogasteromorpha</taxon>
        <taxon>Diplogasteroidea</taxon>
        <taxon>Neodiplogasteridae</taxon>
        <taxon>Pristionchus</taxon>
    </lineage>
</organism>
<dbReference type="InterPro" id="IPR000407">
    <property type="entry name" value="GDA1_CD39_NTPase"/>
</dbReference>
<dbReference type="Gene3D" id="3.30.420.40">
    <property type="match status" value="1"/>
</dbReference>
<gene>
    <name evidence="5" type="ORF">PENTCL1PPCAC_1210</name>
</gene>
<feature type="active site" description="Proton acceptor" evidence="3">
    <location>
        <position position="217"/>
    </location>
</feature>
<proteinExistence type="inferred from homology"/>
<feature type="non-terminal residue" evidence="5">
    <location>
        <position position="1"/>
    </location>
</feature>
<dbReference type="Pfam" id="PF01150">
    <property type="entry name" value="GDA1_CD39"/>
    <property type="match status" value="1"/>
</dbReference>
<keyword evidence="4" id="KW-0067">ATP-binding</keyword>
<dbReference type="GO" id="GO:0016787">
    <property type="term" value="F:hydrolase activity"/>
    <property type="evidence" value="ECO:0007669"/>
    <property type="project" value="UniProtKB-KW"/>
</dbReference>
<comment type="similarity">
    <text evidence="1">Belongs to the GDA1/CD39 NTPase family.</text>
</comment>
<evidence type="ECO:0000256" key="4">
    <source>
        <dbReference type="PIRSR" id="PIRSR600407-2"/>
    </source>
</evidence>
<name>A0AAV5SFV1_9BILA</name>
<feature type="binding site" evidence="4">
    <location>
        <begin position="256"/>
        <end position="260"/>
    </location>
    <ligand>
        <name>ATP</name>
        <dbReference type="ChEBI" id="CHEBI:30616"/>
    </ligand>
</feature>
<dbReference type="CDD" id="cd24046">
    <property type="entry name" value="ASKHA_NBD_NTPDase5-like"/>
    <property type="match status" value="1"/>
</dbReference>
<dbReference type="GO" id="GO:0005524">
    <property type="term" value="F:ATP binding"/>
    <property type="evidence" value="ECO:0007669"/>
    <property type="project" value="UniProtKB-KW"/>
</dbReference>
<protein>
    <recommendedName>
        <fullName evidence="7">Uda-1</fullName>
    </recommendedName>
</protein>
<evidence type="ECO:0008006" key="7">
    <source>
        <dbReference type="Google" id="ProtNLM"/>
    </source>
</evidence>
<dbReference type="PANTHER" id="PTHR11782">
    <property type="entry name" value="ADENOSINE/GUANOSINE DIPHOSPHATASE"/>
    <property type="match status" value="1"/>
</dbReference>
<comment type="caution">
    <text evidence="5">The sequence shown here is derived from an EMBL/GenBank/DDBJ whole genome shotgun (WGS) entry which is preliminary data.</text>
</comment>
<dbReference type="Gene3D" id="3.30.420.150">
    <property type="entry name" value="Exopolyphosphatase. Domain 2"/>
    <property type="match status" value="1"/>
</dbReference>
<keyword evidence="6" id="KW-1185">Reference proteome</keyword>
<evidence type="ECO:0000256" key="3">
    <source>
        <dbReference type="PIRSR" id="PIRSR600407-1"/>
    </source>
</evidence>
<dbReference type="PANTHER" id="PTHR11782:SF127">
    <property type="entry name" value="NTPASE, ISOFORM F"/>
    <property type="match status" value="1"/>
</dbReference>
<keyword evidence="4" id="KW-0547">Nucleotide-binding</keyword>
<reference evidence="5" key="1">
    <citation type="submission" date="2023-10" db="EMBL/GenBank/DDBJ databases">
        <title>Genome assembly of Pristionchus species.</title>
        <authorList>
            <person name="Yoshida K."/>
            <person name="Sommer R.J."/>
        </authorList>
    </citation>
    <scope>NUCLEOTIDE SEQUENCE</scope>
    <source>
        <strain evidence="5">RS0144</strain>
    </source>
</reference>
<sequence>SPPLQISSVRLTSSLRVFLSRGNARRRGAIIACRLERNEKQPSQRLHIDSSMLQLLAAVLLLSPRVAAAVEEEEYYCYGDGHLHTSEPCRFFAIVIDAGSTGTRLQLYRFVHSTAKRGLPFHAEEEIFHEVKPGLSSFVGRPEEAAVSVQQLIERARREVPERLRGRTPIVLKATAGLRLLPGDAAQRILENVNAIVRSSGFVCIGECVGILDGNEEGVFSWFTLNLLLARFYHDSAGNEVDPSPGRSAAAFDLGGGSTQVTFWPQTDVLFEAHPGFRHDIDFFQTNMHLYTHSYLGLGLQAARLGVLQGEKEGEEEEGQELESPCFPPDFHLPEWEQSLKQWSVRGSAGYSLSACQKTASEFVRRSEIGKLTDLRGSSHLYFFSYFYDRARQAGLVSEGESAKPIRVEQWREAAERACSISSFSSSSPHWLPWQCLDLSYIHALLKDGYGFDDDQEIIPVSSISGMGVSWALGSAYSLVDEFHRFLALEDIDDDVITRRSPVNATGVDLVDSLLTVISHRTTDVLQYFNLVS</sequence>
<evidence type="ECO:0000256" key="1">
    <source>
        <dbReference type="ARBA" id="ARBA00009283"/>
    </source>
</evidence>
<dbReference type="Proteomes" id="UP001432027">
    <property type="component" value="Unassembled WGS sequence"/>
</dbReference>
<dbReference type="AlphaFoldDB" id="A0AAV5SFV1"/>